<dbReference type="InterPro" id="IPR023187">
    <property type="entry name" value="Tscrpt_reg_MarR-type_CS"/>
</dbReference>
<evidence type="ECO:0000256" key="4">
    <source>
        <dbReference type="SAM" id="MobiDB-lite"/>
    </source>
</evidence>
<dbReference type="RefSeq" id="WP_259662355.1">
    <property type="nucleotide sequence ID" value="NZ_JAHXRI010000025.1"/>
</dbReference>
<dbReference type="GO" id="GO:0003677">
    <property type="term" value="F:DNA binding"/>
    <property type="evidence" value="ECO:0007669"/>
    <property type="project" value="UniProtKB-KW"/>
</dbReference>
<dbReference type="PRINTS" id="PR00598">
    <property type="entry name" value="HTHMARR"/>
</dbReference>
<dbReference type="Gene3D" id="1.10.10.10">
    <property type="entry name" value="Winged helix-like DNA-binding domain superfamily/Winged helix DNA-binding domain"/>
    <property type="match status" value="1"/>
</dbReference>
<proteinExistence type="predicted"/>
<dbReference type="InterPro" id="IPR036388">
    <property type="entry name" value="WH-like_DNA-bd_sf"/>
</dbReference>
<dbReference type="AlphaFoldDB" id="A0A953T8P8"/>
<feature type="domain" description="HTH marR-type" evidence="5">
    <location>
        <begin position="39"/>
        <end position="168"/>
    </location>
</feature>
<dbReference type="EMBL" id="JAHXRI010000025">
    <property type="protein sequence ID" value="MBZ1351949.1"/>
    <property type="molecule type" value="Genomic_DNA"/>
</dbReference>
<protein>
    <submittedName>
        <fullName evidence="6">MarR family winged helix-turn-helix transcriptional regulator</fullName>
    </submittedName>
</protein>
<dbReference type="InterPro" id="IPR036390">
    <property type="entry name" value="WH_DNA-bd_sf"/>
</dbReference>
<feature type="region of interest" description="Disordered" evidence="4">
    <location>
        <begin position="173"/>
        <end position="196"/>
    </location>
</feature>
<keyword evidence="7" id="KW-1185">Reference proteome</keyword>
<dbReference type="SUPFAM" id="SSF46785">
    <property type="entry name" value="Winged helix' DNA-binding domain"/>
    <property type="match status" value="1"/>
</dbReference>
<reference evidence="6" key="1">
    <citation type="submission" date="2021-07" db="EMBL/GenBank/DDBJ databases">
        <title>New genus and species of the family Alcaligenaceae.</title>
        <authorList>
            <person name="Hahn M.W."/>
        </authorList>
    </citation>
    <scope>NUCLEOTIDE SEQUENCE</scope>
    <source>
        <strain evidence="6">LF4-65</strain>
    </source>
</reference>
<dbReference type="Pfam" id="PF12802">
    <property type="entry name" value="MarR_2"/>
    <property type="match status" value="1"/>
</dbReference>
<organism evidence="6 7">
    <name type="scientific">Zwartia hollandica</name>
    <dbReference type="NCBI Taxonomy" id="324606"/>
    <lineage>
        <taxon>Bacteria</taxon>
        <taxon>Pseudomonadati</taxon>
        <taxon>Pseudomonadota</taxon>
        <taxon>Betaproteobacteria</taxon>
        <taxon>Burkholderiales</taxon>
        <taxon>Alcaligenaceae</taxon>
        <taxon>Zwartia</taxon>
    </lineage>
</organism>
<evidence type="ECO:0000256" key="3">
    <source>
        <dbReference type="ARBA" id="ARBA00023163"/>
    </source>
</evidence>
<evidence type="ECO:0000256" key="1">
    <source>
        <dbReference type="ARBA" id="ARBA00023015"/>
    </source>
</evidence>
<dbReference type="InterPro" id="IPR000835">
    <property type="entry name" value="HTH_MarR-typ"/>
</dbReference>
<dbReference type="PANTHER" id="PTHR33164">
    <property type="entry name" value="TRANSCRIPTIONAL REGULATOR, MARR FAMILY"/>
    <property type="match status" value="1"/>
</dbReference>
<dbReference type="InterPro" id="IPR039422">
    <property type="entry name" value="MarR/SlyA-like"/>
</dbReference>
<dbReference type="Proteomes" id="UP000739565">
    <property type="component" value="Unassembled WGS sequence"/>
</dbReference>
<evidence type="ECO:0000259" key="5">
    <source>
        <dbReference type="PROSITE" id="PS50995"/>
    </source>
</evidence>
<dbReference type="SMART" id="SM00347">
    <property type="entry name" value="HTH_MARR"/>
    <property type="match status" value="1"/>
</dbReference>
<name>A0A953T8P8_9BURK</name>
<evidence type="ECO:0000256" key="2">
    <source>
        <dbReference type="ARBA" id="ARBA00023125"/>
    </source>
</evidence>
<gene>
    <name evidence="6" type="ORF">KZZ10_14995</name>
</gene>
<evidence type="ECO:0000313" key="7">
    <source>
        <dbReference type="Proteomes" id="UP000739565"/>
    </source>
</evidence>
<evidence type="ECO:0000313" key="6">
    <source>
        <dbReference type="EMBL" id="MBZ1351949.1"/>
    </source>
</evidence>
<sequence length="196" mass="21836">MAKSLGAGEGKGRAALVVVPTVDSKRQASGAPHTIWDRPGYLIRRLHQIHVAMFIEQVADGQVTPIQFGLLSVLMMRPGVDQATIGEEMGLDPANVAEILKRLEDRGLVSRVVDPLNRRRKLCLTTPAGKKFVQRYQRDMQLSQQQLLEPLVPAERRMFLDLLVRLVEANNESGRTSLRPGGNALDARRKRKQNSV</sequence>
<dbReference type="PROSITE" id="PS50995">
    <property type="entry name" value="HTH_MARR_2"/>
    <property type="match status" value="1"/>
</dbReference>
<dbReference type="GO" id="GO:0003700">
    <property type="term" value="F:DNA-binding transcription factor activity"/>
    <property type="evidence" value="ECO:0007669"/>
    <property type="project" value="InterPro"/>
</dbReference>
<keyword evidence="3" id="KW-0804">Transcription</keyword>
<dbReference type="GO" id="GO:0006950">
    <property type="term" value="P:response to stress"/>
    <property type="evidence" value="ECO:0007669"/>
    <property type="project" value="TreeGrafter"/>
</dbReference>
<accession>A0A953T8P8</accession>
<comment type="caution">
    <text evidence="6">The sequence shown here is derived from an EMBL/GenBank/DDBJ whole genome shotgun (WGS) entry which is preliminary data.</text>
</comment>
<keyword evidence="1" id="KW-0805">Transcription regulation</keyword>
<dbReference type="PROSITE" id="PS01117">
    <property type="entry name" value="HTH_MARR_1"/>
    <property type="match status" value="1"/>
</dbReference>
<dbReference type="PANTHER" id="PTHR33164:SF95">
    <property type="entry name" value="TRANSCRIPTIONAL REGULATOR"/>
    <property type="match status" value="1"/>
</dbReference>
<keyword evidence="2" id="KW-0238">DNA-binding</keyword>